<dbReference type="EMBL" id="JAANIU010010442">
    <property type="protein sequence ID" value="KAG1531826.1"/>
    <property type="molecule type" value="Genomic_DNA"/>
</dbReference>
<evidence type="ECO:0000313" key="1">
    <source>
        <dbReference type="EMBL" id="KAG1531826.1"/>
    </source>
</evidence>
<dbReference type="Gene3D" id="3.90.850.10">
    <property type="entry name" value="Fumarylacetoacetase-like, C-terminal domain"/>
    <property type="match status" value="1"/>
</dbReference>
<sequence length="118" mass="12352">MVFIGVFVGAAMILVGLAWKLLAARKPGTARPVDPTVVEGEYRVVRKPTAGTPFLDARMSDVSDVIPAVALPRVPVVGGGSFPVHRIYCVGRNFADHAREMGAALPAAASATTDPPPF</sequence>
<gene>
    <name evidence="1" type="ORF">G6F50_016487</name>
</gene>
<dbReference type="InterPro" id="IPR036663">
    <property type="entry name" value="Fumarylacetoacetase_C_sf"/>
</dbReference>
<protein>
    <recommendedName>
        <fullName evidence="3">Fumarylacetoacetase-like C-terminal domain-containing protein</fullName>
    </recommendedName>
</protein>
<dbReference type="GO" id="GO:0003824">
    <property type="term" value="F:catalytic activity"/>
    <property type="evidence" value="ECO:0007669"/>
    <property type="project" value="InterPro"/>
</dbReference>
<accession>A0A9P6XT68</accession>
<dbReference type="SUPFAM" id="SSF56529">
    <property type="entry name" value="FAH"/>
    <property type="match status" value="1"/>
</dbReference>
<dbReference type="Proteomes" id="UP000740926">
    <property type="component" value="Unassembled WGS sequence"/>
</dbReference>
<proteinExistence type="predicted"/>
<comment type="caution">
    <text evidence="1">The sequence shown here is derived from an EMBL/GenBank/DDBJ whole genome shotgun (WGS) entry which is preliminary data.</text>
</comment>
<name>A0A9P6XT68_9FUNG</name>
<evidence type="ECO:0008006" key="3">
    <source>
        <dbReference type="Google" id="ProtNLM"/>
    </source>
</evidence>
<keyword evidence="2" id="KW-1185">Reference proteome</keyword>
<reference evidence="1 2" key="1">
    <citation type="journal article" date="2020" name="Microb. Genom.">
        <title>Genetic diversity of clinical and environmental Mucorales isolates obtained from an investigation of mucormycosis cases among solid organ transplant recipients.</title>
        <authorList>
            <person name="Nguyen M.H."/>
            <person name="Kaul D."/>
            <person name="Muto C."/>
            <person name="Cheng S.J."/>
            <person name="Richter R.A."/>
            <person name="Bruno V.M."/>
            <person name="Liu G."/>
            <person name="Beyhan S."/>
            <person name="Sundermann A.J."/>
            <person name="Mounaud S."/>
            <person name="Pasculle A.W."/>
            <person name="Nierman W.C."/>
            <person name="Driscoll E."/>
            <person name="Cumbie R."/>
            <person name="Clancy C.J."/>
            <person name="Dupont C.L."/>
        </authorList>
    </citation>
    <scope>NUCLEOTIDE SEQUENCE [LARGE SCALE GENOMIC DNA]</scope>
    <source>
        <strain evidence="1 2">GL24</strain>
    </source>
</reference>
<organism evidence="1 2">
    <name type="scientific">Rhizopus delemar</name>
    <dbReference type="NCBI Taxonomy" id="936053"/>
    <lineage>
        <taxon>Eukaryota</taxon>
        <taxon>Fungi</taxon>
        <taxon>Fungi incertae sedis</taxon>
        <taxon>Mucoromycota</taxon>
        <taxon>Mucoromycotina</taxon>
        <taxon>Mucoromycetes</taxon>
        <taxon>Mucorales</taxon>
        <taxon>Mucorineae</taxon>
        <taxon>Rhizopodaceae</taxon>
        <taxon>Rhizopus</taxon>
    </lineage>
</organism>
<dbReference type="AlphaFoldDB" id="A0A9P6XT68"/>
<evidence type="ECO:0000313" key="2">
    <source>
        <dbReference type="Proteomes" id="UP000740926"/>
    </source>
</evidence>